<feature type="transmembrane region" description="Helical" evidence="8">
    <location>
        <begin position="169"/>
        <end position="193"/>
    </location>
</feature>
<evidence type="ECO:0000313" key="10">
    <source>
        <dbReference type="Proteomes" id="UP001454036"/>
    </source>
</evidence>
<dbReference type="PANTHER" id="PTHR31064:SF30">
    <property type="entry name" value="HIGH-AFFINITY POTASSIUM TRANSPORT PROTEIN-RELATED"/>
    <property type="match status" value="1"/>
</dbReference>
<dbReference type="Pfam" id="PF02386">
    <property type="entry name" value="TrkH"/>
    <property type="match status" value="2"/>
</dbReference>
<feature type="transmembrane region" description="Helical" evidence="8">
    <location>
        <begin position="213"/>
        <end position="230"/>
    </location>
</feature>
<evidence type="ECO:0000256" key="1">
    <source>
        <dbReference type="ARBA" id="ARBA00004141"/>
    </source>
</evidence>
<keyword evidence="10" id="KW-1185">Reference proteome</keyword>
<dbReference type="InterPro" id="IPR051143">
    <property type="entry name" value="TrkH_K-transport"/>
</dbReference>
<evidence type="ECO:0000256" key="4">
    <source>
        <dbReference type="ARBA" id="ARBA00022692"/>
    </source>
</evidence>
<comment type="subcellular location">
    <subcellularLocation>
        <location evidence="1">Membrane</location>
        <topology evidence="1">Multi-pass membrane protein</topology>
    </subcellularLocation>
</comment>
<feature type="transmembrane region" description="Helical" evidence="8">
    <location>
        <begin position="242"/>
        <end position="269"/>
    </location>
</feature>
<feature type="transmembrane region" description="Helical" evidence="8">
    <location>
        <begin position="300"/>
        <end position="320"/>
    </location>
</feature>
<dbReference type="PANTHER" id="PTHR31064">
    <property type="entry name" value="POTASSIUM TRANSPORT PROTEIN DDB_G0292412-RELATED"/>
    <property type="match status" value="1"/>
</dbReference>
<accession>A0AAV3RBI1</accession>
<evidence type="ECO:0000256" key="5">
    <source>
        <dbReference type="ARBA" id="ARBA00022989"/>
    </source>
</evidence>
<dbReference type="GO" id="GO:0015081">
    <property type="term" value="F:sodium ion transmembrane transporter activity"/>
    <property type="evidence" value="ECO:0007669"/>
    <property type="project" value="TreeGrafter"/>
</dbReference>
<dbReference type="AlphaFoldDB" id="A0AAV3RBI1"/>
<feature type="transmembrane region" description="Helical" evidence="8">
    <location>
        <begin position="403"/>
        <end position="424"/>
    </location>
</feature>
<feature type="transmembrane region" description="Helical" evidence="8">
    <location>
        <begin position="64"/>
        <end position="81"/>
    </location>
</feature>
<comment type="similarity">
    <text evidence="2">Belongs to the TrkH potassium transport family. HKT (TC 2.A.38.3) subfamily.</text>
</comment>
<dbReference type="GO" id="GO:0005886">
    <property type="term" value="C:plasma membrane"/>
    <property type="evidence" value="ECO:0007669"/>
    <property type="project" value="TreeGrafter"/>
</dbReference>
<keyword evidence="3" id="KW-0813">Transport</keyword>
<evidence type="ECO:0000256" key="7">
    <source>
        <dbReference type="ARBA" id="ARBA00023136"/>
    </source>
</evidence>
<proteinExistence type="inferred from homology"/>
<organism evidence="9 10">
    <name type="scientific">Lithospermum erythrorhizon</name>
    <name type="common">Purple gromwell</name>
    <name type="synonym">Lithospermum officinale var. erythrorhizon</name>
    <dbReference type="NCBI Taxonomy" id="34254"/>
    <lineage>
        <taxon>Eukaryota</taxon>
        <taxon>Viridiplantae</taxon>
        <taxon>Streptophyta</taxon>
        <taxon>Embryophyta</taxon>
        <taxon>Tracheophyta</taxon>
        <taxon>Spermatophyta</taxon>
        <taxon>Magnoliopsida</taxon>
        <taxon>eudicotyledons</taxon>
        <taxon>Gunneridae</taxon>
        <taxon>Pentapetalae</taxon>
        <taxon>asterids</taxon>
        <taxon>lamiids</taxon>
        <taxon>Boraginales</taxon>
        <taxon>Boraginaceae</taxon>
        <taxon>Boraginoideae</taxon>
        <taxon>Lithospermeae</taxon>
        <taxon>Lithospermum</taxon>
    </lineage>
</organism>
<keyword evidence="6" id="KW-0406">Ion transport</keyword>
<feature type="transmembrane region" description="Helical" evidence="8">
    <location>
        <begin position="353"/>
        <end position="373"/>
    </location>
</feature>
<dbReference type="Proteomes" id="UP001454036">
    <property type="component" value="Unassembled WGS sequence"/>
</dbReference>
<evidence type="ECO:0000256" key="3">
    <source>
        <dbReference type="ARBA" id="ARBA00022448"/>
    </source>
</evidence>
<evidence type="ECO:0000256" key="6">
    <source>
        <dbReference type="ARBA" id="ARBA00023065"/>
    </source>
</evidence>
<reference evidence="9 10" key="1">
    <citation type="submission" date="2024-01" db="EMBL/GenBank/DDBJ databases">
        <title>The complete chloroplast genome sequence of Lithospermum erythrorhizon: insights into the phylogenetic relationship among Boraginaceae species and the maternal lineages of purple gromwells.</title>
        <authorList>
            <person name="Okada T."/>
            <person name="Watanabe K."/>
        </authorList>
    </citation>
    <scope>NUCLEOTIDE SEQUENCE [LARGE SCALE GENOMIC DNA]</scope>
</reference>
<evidence type="ECO:0000256" key="8">
    <source>
        <dbReference type="SAM" id="Phobius"/>
    </source>
</evidence>
<feature type="transmembrane region" description="Helical" evidence="8">
    <location>
        <begin position="36"/>
        <end position="57"/>
    </location>
</feature>
<name>A0AAV3RBI1_LITER</name>
<comment type="caution">
    <text evidence="9">The sequence shown here is derived from an EMBL/GenBank/DDBJ whole genome shotgun (WGS) entry which is preliminary data.</text>
</comment>
<dbReference type="InterPro" id="IPR003445">
    <property type="entry name" value="Cat_transpt"/>
</dbReference>
<evidence type="ECO:0000313" key="9">
    <source>
        <dbReference type="EMBL" id="GAA0173220.1"/>
    </source>
</evidence>
<dbReference type="EMBL" id="BAABME010026059">
    <property type="protein sequence ID" value="GAA0173220.1"/>
    <property type="molecule type" value="Genomic_DNA"/>
</dbReference>
<protein>
    <submittedName>
        <fullName evidence="9">Uncharacterized protein</fullName>
    </submittedName>
</protein>
<gene>
    <name evidence="9" type="ORF">LIER_41485</name>
</gene>
<evidence type="ECO:0000256" key="2">
    <source>
        <dbReference type="ARBA" id="ARBA00010864"/>
    </source>
</evidence>
<feature type="transmembrane region" description="Helical" evidence="8">
    <location>
        <begin position="93"/>
        <end position="118"/>
    </location>
</feature>
<sequence length="513" mass="57892">MKFFINNSSPRKPCIIQCFRGLMLSCFNFVVKVDPFWIQLFYFVILSLVGFVALKITASFTPKGIDVLFTSVSAVTVSSMSTLEMEVFSNTQLIFMTILMLLGGEVFVSMLGLFLASFTTKEESQTMIDAFEMDYISSNELTQKSKNMVEIRTTSIEHDKKLKLKSIKVLGYVILCYLLAVHLIGSALISIYLSLVEDAGQVLKKKGLKMLTFSLFTTVSTFTNCGFVPTNENMIIFKRNSGLLLILIPQILLGNTLYPVCLRSILWFLEKNTKKVEFNFMLQCSNEIGYSHLLPGRHSVLLATTVVGFVFIQLVLFCALEWSSEATAGLNGYQKFIGSLFEVVNSRHTGESVFDLSLLSSAILVVFIVMMYLPPYTSFLPIEDDDKVSLRREGKSRKGRKSFIDYLLFSPLSYLVIFIVLICITERSKITKDQLNFNVLNIALEVFSAYGNVGFSTGYSCSKQIHSDKYCKDAMYGFAGRWSDEGKIILIIVMFFGRLKKFSMRGGQAWKLL</sequence>
<keyword evidence="4 8" id="KW-0812">Transmembrane</keyword>
<keyword evidence="5 8" id="KW-1133">Transmembrane helix</keyword>
<keyword evidence="7 8" id="KW-0472">Membrane</keyword>